<dbReference type="RefSeq" id="WP_344533693.1">
    <property type="nucleotide sequence ID" value="NZ_BAAAPE010000016.1"/>
</dbReference>
<comment type="caution">
    <text evidence="2">The sequence shown here is derived from an EMBL/GenBank/DDBJ whole genome shotgun (WGS) entry which is preliminary data.</text>
</comment>
<gene>
    <name evidence="2" type="ORF">GCM10009801_67460</name>
</gene>
<keyword evidence="1" id="KW-1133">Transmembrane helix</keyword>
<dbReference type="Proteomes" id="UP001500016">
    <property type="component" value="Unassembled WGS sequence"/>
</dbReference>
<evidence type="ECO:0000313" key="2">
    <source>
        <dbReference type="EMBL" id="GAA2097256.1"/>
    </source>
</evidence>
<evidence type="ECO:0000256" key="1">
    <source>
        <dbReference type="SAM" id="Phobius"/>
    </source>
</evidence>
<evidence type="ECO:0000313" key="3">
    <source>
        <dbReference type="Proteomes" id="UP001500016"/>
    </source>
</evidence>
<accession>A0ABN2WRL1</accession>
<keyword evidence="1" id="KW-0472">Membrane</keyword>
<protein>
    <submittedName>
        <fullName evidence="2">Uncharacterized protein</fullName>
    </submittedName>
</protein>
<reference evidence="2 3" key="1">
    <citation type="journal article" date="2019" name="Int. J. Syst. Evol. Microbiol.">
        <title>The Global Catalogue of Microorganisms (GCM) 10K type strain sequencing project: providing services to taxonomists for standard genome sequencing and annotation.</title>
        <authorList>
            <consortium name="The Broad Institute Genomics Platform"/>
            <consortium name="The Broad Institute Genome Sequencing Center for Infectious Disease"/>
            <person name="Wu L."/>
            <person name="Ma J."/>
        </authorList>
    </citation>
    <scope>NUCLEOTIDE SEQUENCE [LARGE SCALE GENOMIC DNA]</scope>
    <source>
        <strain evidence="2 3">JCM 15478</strain>
    </source>
</reference>
<name>A0ABN2WRL1_9ACTN</name>
<sequence length="50" mass="5294">MNGRLDQSTALLLLAGGGATYVAFRHPTFGTALLVGVGVVTLLHLLMRDR</sequence>
<proteinExistence type="predicted"/>
<keyword evidence="3" id="KW-1185">Reference proteome</keyword>
<feature type="transmembrane region" description="Helical" evidence="1">
    <location>
        <begin position="29"/>
        <end position="47"/>
    </location>
</feature>
<dbReference type="EMBL" id="BAAAPE010000016">
    <property type="protein sequence ID" value="GAA2097256.1"/>
    <property type="molecule type" value="Genomic_DNA"/>
</dbReference>
<keyword evidence="1" id="KW-0812">Transmembrane</keyword>
<organism evidence="2 3">
    <name type="scientific">Streptomyces albiaxialis</name>
    <dbReference type="NCBI Taxonomy" id="329523"/>
    <lineage>
        <taxon>Bacteria</taxon>
        <taxon>Bacillati</taxon>
        <taxon>Actinomycetota</taxon>
        <taxon>Actinomycetes</taxon>
        <taxon>Kitasatosporales</taxon>
        <taxon>Streptomycetaceae</taxon>
        <taxon>Streptomyces</taxon>
    </lineage>
</organism>